<dbReference type="GO" id="GO:0000922">
    <property type="term" value="C:spindle pole"/>
    <property type="evidence" value="ECO:0007669"/>
    <property type="project" value="InterPro"/>
</dbReference>
<dbReference type="InterPro" id="IPR036872">
    <property type="entry name" value="CH_dom_sf"/>
</dbReference>
<evidence type="ECO:0000313" key="4">
    <source>
        <dbReference type="Ensembl" id="ENSMMSP00000029780.1"/>
    </source>
</evidence>
<evidence type="ECO:0000313" key="5">
    <source>
        <dbReference type="Proteomes" id="UP000694544"/>
    </source>
</evidence>
<keyword evidence="5" id="KW-1185">Reference proteome</keyword>
<evidence type="ECO:0000256" key="1">
    <source>
        <dbReference type="SAM" id="Coils"/>
    </source>
</evidence>
<feature type="compositionally biased region" description="Basic and acidic residues" evidence="2">
    <location>
        <begin position="348"/>
        <end position="358"/>
    </location>
</feature>
<protein>
    <submittedName>
        <fullName evidence="4">Centrosomal protein 95</fullName>
    </submittedName>
</protein>
<keyword evidence="1" id="KW-0175">Coiled coil</keyword>
<dbReference type="PANTHER" id="PTHR22545:SF0">
    <property type="entry name" value="CENTROSOMAL PROTEIN OF 95 KDA"/>
    <property type="match status" value="1"/>
</dbReference>
<dbReference type="Gene3D" id="1.10.418.10">
    <property type="entry name" value="Calponin-like domain"/>
    <property type="match status" value="1"/>
</dbReference>
<gene>
    <name evidence="4" type="primary">CEP95</name>
</gene>
<feature type="region of interest" description="Disordered" evidence="2">
    <location>
        <begin position="348"/>
        <end position="434"/>
    </location>
</feature>
<dbReference type="GeneTree" id="ENSGT00390000005412"/>
<dbReference type="PANTHER" id="PTHR22545">
    <property type="entry name" value="CENTROSOMAL PROTEIN OF 95 KDA"/>
    <property type="match status" value="1"/>
</dbReference>
<feature type="region of interest" description="Disordered" evidence="2">
    <location>
        <begin position="118"/>
        <end position="149"/>
    </location>
</feature>
<dbReference type="AlphaFoldDB" id="A0A8C6FVU0"/>
<feature type="coiled-coil region" evidence="1">
    <location>
        <begin position="655"/>
        <end position="690"/>
    </location>
</feature>
<evidence type="ECO:0000256" key="2">
    <source>
        <dbReference type="SAM" id="MobiDB-lite"/>
    </source>
</evidence>
<dbReference type="GO" id="GO:0005813">
    <property type="term" value="C:centrosome"/>
    <property type="evidence" value="ECO:0007669"/>
    <property type="project" value="InterPro"/>
</dbReference>
<accession>A0A8C6FVU0</accession>
<dbReference type="Ensembl" id="ENSMMST00000032801.1">
    <property type="protein sequence ID" value="ENSMMSP00000029780.1"/>
    <property type="gene ID" value="ENSMMSG00000022233.1"/>
</dbReference>
<feature type="compositionally biased region" description="Basic residues" evidence="2">
    <location>
        <begin position="388"/>
        <end position="402"/>
    </location>
</feature>
<reference evidence="4" key="2">
    <citation type="submission" date="2025-09" db="UniProtKB">
        <authorList>
            <consortium name="Ensembl"/>
        </authorList>
    </citation>
    <scope>IDENTIFICATION</scope>
</reference>
<sequence length="776" mass="90040">MASSEAEWITIANNLLLKCHIHLRIKELEDCDANVFIALYQSILGEKVPDLIAIPRNQEDEAHNVQAVIDSLALDYLQVSLSHITGENIVKGDKESIKNLLEIFDGLLEYLTEHISETSHEKSETAQGSKESHRGDPLEDRENTKESRSSWKRVSFERFSLSSGALGSSWDGDEAESTGEIIRLGDTAHTFSLRSNAGISSVDMIPSARKLGEPIRSAIPLHPPYHPSEPRAPCPIGKEYLRSGHCSPTMNSTGEGTAFSMEPDNRVSLTSKLSRDSKQEMYPAWDQGPRTRKLPRGKRHENRAAVSSWDSPFSQRAGKRLTEQELHAVSEKLSQRLSELDSMLKSALGDRMKEKTDSEENIGNEEVESGNDETLSQHSDGIVEYGPKKPRPGLAMHRKAPSRSHSLSPSPVNKNKQFQMERKRQRKPKETDVRQFQAKAITEAFEKELRRNKVQENIGPLGINDEEETEKIYREAVHKGTPKRSQPWKIYSRKTTTPSPRGGLPKPNKAVPMKVNEHSLLPLMLEQFPFLYVSGQTLSKMWKQQIAQVEQLKKDAYRENRSKKKLQDEIAEALRRHDLLTALIKKEYEHNKRLQDFKDRIHRQKLTQSKIKENRQQIVRARKYYDDYRVQLRSKMMRMRSREEMIFKKLFEEGLQIQKQRLRDLRNYAKEQRDEQRRQHQNELDSMENYYKDQFSLLAEAISQEHRELKAREKSQAQMLHKMKRELRSKMEKEIQQLQYMITQNDDDAFFRELEAERFKCRLHLASFQYSKNPFL</sequence>
<dbReference type="Proteomes" id="UP000694544">
    <property type="component" value="Unplaced"/>
</dbReference>
<feature type="region of interest" description="Disordered" evidence="2">
    <location>
        <begin position="252"/>
        <end position="318"/>
    </location>
</feature>
<proteinExistence type="predicted"/>
<feature type="domain" description="DUF5745" evidence="3">
    <location>
        <begin position="49"/>
        <end position="107"/>
    </location>
</feature>
<evidence type="ECO:0000259" key="3">
    <source>
        <dbReference type="Pfam" id="PF19016"/>
    </source>
</evidence>
<feature type="compositionally biased region" description="Polar residues" evidence="2">
    <location>
        <begin position="403"/>
        <end position="418"/>
    </location>
</feature>
<feature type="compositionally biased region" description="Basic residues" evidence="2">
    <location>
        <begin position="290"/>
        <end position="301"/>
    </location>
</feature>
<name>A0A8C6FVU0_MOSMO</name>
<feature type="compositionally biased region" description="Acidic residues" evidence="2">
    <location>
        <begin position="359"/>
        <end position="371"/>
    </location>
</feature>
<dbReference type="InterPro" id="IPR026619">
    <property type="entry name" value="CEP95"/>
</dbReference>
<feature type="coiled-coil region" evidence="1">
    <location>
        <begin position="549"/>
        <end position="583"/>
    </location>
</feature>
<dbReference type="Pfam" id="PF19016">
    <property type="entry name" value="DUF5745"/>
    <property type="match status" value="1"/>
</dbReference>
<reference evidence="4" key="1">
    <citation type="submission" date="2025-08" db="UniProtKB">
        <authorList>
            <consortium name="Ensembl"/>
        </authorList>
    </citation>
    <scope>IDENTIFICATION</scope>
</reference>
<dbReference type="InterPro" id="IPR044039">
    <property type="entry name" value="DUF5745"/>
</dbReference>
<organism evidence="4 5">
    <name type="scientific">Moschus moschiferus</name>
    <name type="common">Siberian musk deer</name>
    <name type="synonym">Moschus sibiricus</name>
    <dbReference type="NCBI Taxonomy" id="68415"/>
    <lineage>
        <taxon>Eukaryota</taxon>
        <taxon>Metazoa</taxon>
        <taxon>Chordata</taxon>
        <taxon>Craniata</taxon>
        <taxon>Vertebrata</taxon>
        <taxon>Euteleostomi</taxon>
        <taxon>Mammalia</taxon>
        <taxon>Eutheria</taxon>
        <taxon>Laurasiatheria</taxon>
        <taxon>Artiodactyla</taxon>
        <taxon>Ruminantia</taxon>
        <taxon>Pecora</taxon>
        <taxon>Moschidae</taxon>
        <taxon>Moschus</taxon>
    </lineage>
</organism>